<evidence type="ECO:0000313" key="2">
    <source>
        <dbReference type="EMBL" id="ODA68120.1"/>
    </source>
</evidence>
<keyword evidence="1" id="KW-0472">Membrane</keyword>
<keyword evidence="1" id="KW-0812">Transmembrane</keyword>
<feature type="transmembrane region" description="Helical" evidence="1">
    <location>
        <begin position="77"/>
        <end position="95"/>
    </location>
</feature>
<dbReference type="OrthoDB" id="7365954at2"/>
<keyword evidence="3" id="KW-1185">Reference proteome</keyword>
<dbReference type="PATRIC" id="fig|1177755.3.peg.1297"/>
<sequence length="105" mass="11434">MPILALIAWFFAGALAVNAIPHLVSGCMGRPFQTPFARPLGEGVSSSTVNVLWGFANLIVAWLLLARVGAFDWRLPLHILIFLLGALLVALYLARRFGRYNGGNL</sequence>
<evidence type="ECO:0000256" key="1">
    <source>
        <dbReference type="SAM" id="Phobius"/>
    </source>
</evidence>
<feature type="transmembrane region" description="Helical" evidence="1">
    <location>
        <begin position="43"/>
        <end position="65"/>
    </location>
</feature>
<gene>
    <name evidence="2" type="ORF">A7A08_01290</name>
</gene>
<proteinExistence type="predicted"/>
<comment type="caution">
    <text evidence="2">The sequence shown here is derived from an EMBL/GenBank/DDBJ whole genome shotgun (WGS) entry which is preliminary data.</text>
</comment>
<protein>
    <submittedName>
        <fullName evidence="2">Uncharacterized protein</fullName>
    </submittedName>
</protein>
<dbReference type="EMBL" id="MASI01000002">
    <property type="protein sequence ID" value="ODA68120.1"/>
    <property type="molecule type" value="Genomic_DNA"/>
</dbReference>
<dbReference type="AlphaFoldDB" id="A0A1E2S144"/>
<keyword evidence="1" id="KW-1133">Transmembrane helix</keyword>
<accession>A0A1E2S144</accession>
<organism evidence="2 3">
    <name type="scientific">Methyloligella halotolerans</name>
    <dbReference type="NCBI Taxonomy" id="1177755"/>
    <lineage>
        <taxon>Bacteria</taxon>
        <taxon>Pseudomonadati</taxon>
        <taxon>Pseudomonadota</taxon>
        <taxon>Alphaproteobacteria</taxon>
        <taxon>Hyphomicrobiales</taxon>
        <taxon>Hyphomicrobiaceae</taxon>
        <taxon>Methyloligella</taxon>
    </lineage>
</organism>
<dbReference type="Proteomes" id="UP000095087">
    <property type="component" value="Unassembled WGS sequence"/>
</dbReference>
<evidence type="ECO:0000313" key="3">
    <source>
        <dbReference type="Proteomes" id="UP000095087"/>
    </source>
</evidence>
<name>A0A1E2S144_9HYPH</name>
<reference evidence="2 3" key="1">
    <citation type="submission" date="2016-07" db="EMBL/GenBank/DDBJ databases">
        <title>Draft genome sequence of Methyloligella halotolerans C2T (VKM B-2706T=CCUG 61687T=DSM 25045T), a halotolerant polyhydroxybutyrate accumulating methylotroph.</title>
        <authorList>
            <person name="Vasilenko O.V."/>
            <person name="Doronina N.V."/>
            <person name="Poroshina M.N."/>
            <person name="Tarlachkov S.V."/>
            <person name="Trotsenko Y.A."/>
        </authorList>
    </citation>
    <scope>NUCLEOTIDE SEQUENCE [LARGE SCALE GENOMIC DNA]</scope>
    <source>
        <strain evidence="2 3">VKM B-2706</strain>
    </source>
</reference>
<dbReference type="RefSeq" id="WP_069094607.1">
    <property type="nucleotide sequence ID" value="NZ_MASI01000002.1"/>
</dbReference>